<reference evidence="1 2" key="1">
    <citation type="submission" date="2023-08" db="EMBL/GenBank/DDBJ databases">
        <authorList>
            <person name="Du S."/>
            <person name="Wu Z."/>
            <person name="Wu Y."/>
            <person name="Yang M."/>
            <person name="Shao J."/>
            <person name="Liu H."/>
            <person name="Zhao Y."/>
            <person name="Zhang Z."/>
        </authorList>
    </citation>
    <scope>NUCLEOTIDE SEQUENCE [LARGE SCALE GENOMIC DNA]</scope>
</reference>
<name>A0AAX3ZWE5_9CAUD</name>
<protein>
    <submittedName>
        <fullName evidence="1">Uncharacterized protein</fullName>
    </submittedName>
</protein>
<gene>
    <name evidence="1" type="ORF">CRP804_gp8</name>
</gene>
<organism evidence="1 2">
    <name type="scientific">Roseobacter phage CRP-804</name>
    <dbReference type="NCBI Taxonomy" id="3072850"/>
    <lineage>
        <taxon>Viruses</taxon>
        <taxon>Duplodnaviria</taxon>
        <taxon>Heunggongvirae</taxon>
        <taxon>Uroviricota</taxon>
        <taxon>Caudoviricetes</taxon>
        <taxon>Autographivirales</taxon>
        <taxon>Autographivirales incertae sedis</taxon>
        <taxon>Triteiavirus</taxon>
        <taxon>Triteiavirus CRP804</taxon>
    </lineage>
</organism>
<evidence type="ECO:0000313" key="1">
    <source>
        <dbReference type="EMBL" id="WMM94886.1"/>
    </source>
</evidence>
<proteinExistence type="predicted"/>
<dbReference type="EMBL" id="OR420734">
    <property type="protein sequence ID" value="WMM94886.1"/>
    <property type="molecule type" value="Genomic_DNA"/>
</dbReference>
<accession>A0AAX3ZWE5</accession>
<dbReference type="Proteomes" id="UP001301871">
    <property type="component" value="Segment"/>
</dbReference>
<keyword evidence="2" id="KW-1185">Reference proteome</keyword>
<sequence>MNIQIQQSVPVPTTGWKGAPLPNYPKSNEYPWSEMSEGDSFFIPVPEGGDVVRLMNRITGSARNKLGPKAASARCVMEDGLIGVRVWRIKP</sequence>
<evidence type="ECO:0000313" key="2">
    <source>
        <dbReference type="Proteomes" id="UP001301871"/>
    </source>
</evidence>